<dbReference type="InterPro" id="IPR012341">
    <property type="entry name" value="6hp_glycosidase-like_sf"/>
</dbReference>
<evidence type="ECO:0000313" key="10">
    <source>
        <dbReference type="Proteomes" id="UP001140011"/>
    </source>
</evidence>
<organism evidence="9 10">
    <name type="scientific">Coemansia pectinata</name>
    <dbReference type="NCBI Taxonomy" id="1052879"/>
    <lineage>
        <taxon>Eukaryota</taxon>
        <taxon>Fungi</taxon>
        <taxon>Fungi incertae sedis</taxon>
        <taxon>Zoopagomycota</taxon>
        <taxon>Kickxellomycotina</taxon>
        <taxon>Kickxellomycetes</taxon>
        <taxon>Kickxellales</taxon>
        <taxon>Kickxellaceae</taxon>
        <taxon>Coemansia</taxon>
    </lineage>
</organism>
<dbReference type="PANTHER" id="PTHR45679">
    <property type="entry name" value="ER DEGRADATION-ENHANCING ALPHA-MANNOSIDASE-LIKE PROTEIN 2"/>
    <property type="match status" value="1"/>
</dbReference>
<keyword evidence="7" id="KW-0326">Glycosidase</keyword>
<evidence type="ECO:0000256" key="4">
    <source>
        <dbReference type="ARBA" id="ARBA00023180"/>
    </source>
</evidence>
<evidence type="ECO:0000256" key="2">
    <source>
        <dbReference type="ARBA" id="ARBA00007658"/>
    </source>
</evidence>
<evidence type="ECO:0000256" key="7">
    <source>
        <dbReference type="RuleBase" id="RU361193"/>
    </source>
</evidence>
<dbReference type="GO" id="GO:0016020">
    <property type="term" value="C:membrane"/>
    <property type="evidence" value="ECO:0007669"/>
    <property type="project" value="InterPro"/>
</dbReference>
<dbReference type="GO" id="GO:0005975">
    <property type="term" value="P:carbohydrate metabolic process"/>
    <property type="evidence" value="ECO:0007669"/>
    <property type="project" value="InterPro"/>
</dbReference>
<dbReference type="InterPro" id="IPR044674">
    <property type="entry name" value="EDEM1/2/3"/>
</dbReference>
<feature type="active site" description="Proton donor" evidence="5">
    <location>
        <position position="63"/>
    </location>
</feature>
<dbReference type="EC" id="3.2.1.-" evidence="7"/>
<dbReference type="InterPro" id="IPR036026">
    <property type="entry name" value="Seven-hairpin_glycosidases"/>
</dbReference>
<dbReference type="EMBL" id="JANBUH010000058">
    <property type="protein sequence ID" value="KAJ2755554.1"/>
    <property type="molecule type" value="Genomic_DNA"/>
</dbReference>
<proteinExistence type="inferred from homology"/>
<dbReference type="GO" id="GO:0036503">
    <property type="term" value="P:ERAD pathway"/>
    <property type="evidence" value="ECO:0007669"/>
    <property type="project" value="UniProtKB-ARBA"/>
</dbReference>
<accession>A0A9W8H1E6</accession>
<dbReference type="GO" id="GO:0004571">
    <property type="term" value="F:mannosyl-oligosaccharide 1,2-alpha-mannosidase activity"/>
    <property type="evidence" value="ECO:0007669"/>
    <property type="project" value="InterPro"/>
</dbReference>
<protein>
    <recommendedName>
        <fullName evidence="7">alpha-1,2-Mannosidase</fullName>
        <ecNumber evidence="7">3.2.1.-</ecNumber>
    </recommendedName>
</protein>
<feature type="region of interest" description="Disordered" evidence="8">
    <location>
        <begin position="741"/>
        <end position="786"/>
    </location>
</feature>
<keyword evidence="6" id="KW-0106">Calcium</keyword>
<dbReference type="InterPro" id="IPR001382">
    <property type="entry name" value="Glyco_hydro_47"/>
</dbReference>
<feature type="binding site" evidence="6">
    <location>
        <position position="410"/>
    </location>
    <ligand>
        <name>Ca(2+)</name>
        <dbReference type="ChEBI" id="CHEBI:29108"/>
    </ligand>
</feature>
<keyword evidence="6" id="KW-0479">Metal-binding</keyword>
<feature type="region of interest" description="Disordered" evidence="8">
    <location>
        <begin position="848"/>
        <end position="929"/>
    </location>
</feature>
<name>A0A9W8H1E6_9FUNG</name>
<comment type="caution">
    <text evidence="9">The sequence shown here is derived from an EMBL/GenBank/DDBJ whole genome shotgun (WGS) entry which is preliminary data.</text>
</comment>
<dbReference type="GO" id="GO:0005509">
    <property type="term" value="F:calcium ion binding"/>
    <property type="evidence" value="ECO:0007669"/>
    <property type="project" value="InterPro"/>
</dbReference>
<comment type="similarity">
    <text evidence="2 7">Belongs to the glycosyl hydrolase 47 family.</text>
</comment>
<dbReference type="Pfam" id="PF01532">
    <property type="entry name" value="Glyco_hydro_47"/>
    <property type="match status" value="1"/>
</dbReference>
<evidence type="ECO:0000256" key="8">
    <source>
        <dbReference type="SAM" id="MobiDB-lite"/>
    </source>
</evidence>
<dbReference type="SUPFAM" id="SSF48225">
    <property type="entry name" value="Seven-hairpin glycosidases"/>
    <property type="match status" value="1"/>
</dbReference>
<dbReference type="PRINTS" id="PR00747">
    <property type="entry name" value="GLYHDRLASE47"/>
</dbReference>
<feature type="compositionally biased region" description="Polar residues" evidence="8">
    <location>
        <begin position="750"/>
        <end position="781"/>
    </location>
</feature>
<feature type="region of interest" description="Disordered" evidence="8">
    <location>
        <begin position="1018"/>
        <end position="1053"/>
    </location>
</feature>
<dbReference type="AlphaFoldDB" id="A0A9W8H1E6"/>
<comment type="subcellular location">
    <subcellularLocation>
        <location evidence="1">Endoplasmic reticulum</location>
    </subcellularLocation>
</comment>
<keyword evidence="10" id="KW-1185">Reference proteome</keyword>
<keyword evidence="4" id="KW-0325">Glycoprotein</keyword>
<reference evidence="9" key="1">
    <citation type="submission" date="2022-07" db="EMBL/GenBank/DDBJ databases">
        <title>Phylogenomic reconstructions and comparative analyses of Kickxellomycotina fungi.</title>
        <authorList>
            <person name="Reynolds N.K."/>
            <person name="Stajich J.E."/>
            <person name="Barry K."/>
            <person name="Grigoriev I.V."/>
            <person name="Crous P."/>
            <person name="Smith M.E."/>
        </authorList>
    </citation>
    <scope>NUCLEOTIDE SEQUENCE</scope>
    <source>
        <strain evidence="9">BCRC 34297</strain>
    </source>
</reference>
<dbReference type="PANTHER" id="PTHR45679:SF5">
    <property type="entry name" value="ER DEGRADATION-ENHANCING ALPHA-MANNOSIDASE-LIKE PROTEIN 1"/>
    <property type="match status" value="1"/>
</dbReference>
<dbReference type="Proteomes" id="UP001140011">
    <property type="component" value="Unassembled WGS sequence"/>
</dbReference>
<feature type="active site" evidence="5">
    <location>
        <position position="209"/>
    </location>
</feature>
<feature type="active site" description="Proton donor" evidence="5">
    <location>
        <position position="305"/>
    </location>
</feature>
<dbReference type="Gene3D" id="3.50.30.30">
    <property type="match status" value="1"/>
</dbReference>
<evidence type="ECO:0000256" key="3">
    <source>
        <dbReference type="ARBA" id="ARBA00022824"/>
    </source>
</evidence>
<sequence>MRFHSTRGNINVNDVMGDYLLTLVDTLDTLAIFGDMKGFQRAVNNTIKYLPNFDIDSHVQVFEVTIRMLGGLLSAHIIATDEKNTLGMRLDLNGTYNGELLHLARDLGYRLLPAFEASPNAVPYPRTNLKNGFASSETSNTCAAGIGTLLLEFGTLSRLTNETVFEDIARSALNDVWAARSKKNLFGNDFDLKKQRWVGTTTGVGAGVDSLFEYMLKSYIYFGDEKYLRMFESSYAALLQYSRDTVGGYAFFNIDMRSAEIASSWVDSLSAFIPGMMVLAGDVDGAESAYMLYYHIWRRFRALPERFNLFLREPDLSFYPLRPEFVESTYFLYRATRDPFYLDVGEMVLEDINQLQRTACGYASRHSVSTLELEERMESFFLSETMKYLYLLFDDENPLHSLDNNYVFTTEAHVLLPLSPVREAGSAQYPRRSSFSSRKLIHSDRPPKAVKPLFCKVDNIRKKLRRAHPDDLFSQPRYTVEKPPAKGSGRVSLDQLRQCPMSRALTVHMQYPATAPATRDNGESLRQPLFTAEWKPVHLQSPLVQLHTMRELSRAICDTAAYNSSQREYLVSLYVNGAVSSIPLRADFYDIGALVDNDSKEVANKGGTLSSVAVTYTKRIVGTTVLNSSLDMALEYLGLCIKPSLLYLSEGHEAWASNLVELEDSLSSSPPRKVETWLTPNTRQIPFMEFLLSRATNASLVAWNIPHQPRVRHGVPLLKDVWDEELGQPLMDASVELATEANRQRREAQSRNTQKLSDAASQGRQQDNSGSSSNFANTRTKQQQRRRGYYVAPGHIGQQRQVVITNGAGQVMTDFVVVRASTDAKLQEYVRASPVHDDSIIGLANAAATRPPLPGAAGNSGSTAMARHRRMQVKADKDDDEDGEGIARQGPKQDSTLRDDGSADSSGQGLPDEHAGGASRLRLHLPSRDAHRRREYAGRLADFAEMSLYQEGQVSQPTTLIMLHLYSSSAAYGCEEYTPREQKMAKRKVVAVRVGGGCTVWEKAIHATNAGASALLVDGTDTDSEHNSQQESQSAGIGSRASDSPLCSDDEKERGVCQHDVADSASKRLLRAVAMPVVEVDPGVIGELEEYLVAGLHVRVELL</sequence>
<evidence type="ECO:0000256" key="5">
    <source>
        <dbReference type="PIRSR" id="PIRSR601382-1"/>
    </source>
</evidence>
<comment type="cofactor">
    <cofactor evidence="6">
        <name>Ca(2+)</name>
        <dbReference type="ChEBI" id="CHEBI:29108"/>
    </cofactor>
</comment>
<evidence type="ECO:0000313" key="9">
    <source>
        <dbReference type="EMBL" id="KAJ2755554.1"/>
    </source>
</evidence>
<feature type="active site" evidence="5">
    <location>
        <position position="324"/>
    </location>
</feature>
<keyword evidence="3" id="KW-0256">Endoplasmic reticulum</keyword>
<dbReference type="OrthoDB" id="8118055at2759"/>
<gene>
    <name evidence="9" type="ORF">GGI19_001564</name>
</gene>
<evidence type="ECO:0000256" key="6">
    <source>
        <dbReference type="PIRSR" id="PIRSR601382-2"/>
    </source>
</evidence>
<dbReference type="GO" id="GO:0044322">
    <property type="term" value="C:endoplasmic reticulum quality control compartment"/>
    <property type="evidence" value="ECO:0007669"/>
    <property type="project" value="GOC"/>
</dbReference>
<dbReference type="Gene3D" id="1.50.10.10">
    <property type="match status" value="1"/>
</dbReference>
<keyword evidence="7" id="KW-0378">Hydrolase</keyword>
<dbReference type="GO" id="GO:1904380">
    <property type="term" value="P:endoplasmic reticulum mannose trimming"/>
    <property type="evidence" value="ECO:0007669"/>
    <property type="project" value="InterPro"/>
</dbReference>
<evidence type="ECO:0000256" key="1">
    <source>
        <dbReference type="ARBA" id="ARBA00004240"/>
    </source>
</evidence>